<keyword evidence="3 6" id="KW-1133">Transmembrane helix</keyword>
<feature type="region of interest" description="Disordered" evidence="5">
    <location>
        <begin position="285"/>
        <end position="414"/>
    </location>
</feature>
<evidence type="ECO:0000256" key="3">
    <source>
        <dbReference type="ARBA" id="ARBA00022989"/>
    </source>
</evidence>
<protein>
    <submittedName>
        <fullName evidence="8">Voltage-dependent l-type ca channel alpha 1 subunit</fullName>
    </submittedName>
</protein>
<feature type="compositionally biased region" description="Polar residues" evidence="5">
    <location>
        <begin position="210"/>
        <end position="220"/>
    </location>
</feature>
<feature type="transmembrane region" description="Helical" evidence="6">
    <location>
        <begin position="677"/>
        <end position="697"/>
    </location>
</feature>
<evidence type="ECO:0000256" key="1">
    <source>
        <dbReference type="ARBA" id="ARBA00004141"/>
    </source>
</evidence>
<feature type="region of interest" description="Disordered" evidence="5">
    <location>
        <begin position="162"/>
        <end position="249"/>
    </location>
</feature>
<evidence type="ECO:0000256" key="2">
    <source>
        <dbReference type="ARBA" id="ARBA00022692"/>
    </source>
</evidence>
<evidence type="ECO:0000313" key="8">
    <source>
        <dbReference type="EMBL" id="EWM28530.1"/>
    </source>
</evidence>
<reference evidence="8 9" key="1">
    <citation type="journal article" date="2014" name="Mol. Plant">
        <title>Chromosome Scale Genome Assembly and Transcriptome Profiling of Nannochloropsis gaditana in Nitrogen Depletion.</title>
        <authorList>
            <person name="Corteggiani Carpinelli E."/>
            <person name="Telatin A."/>
            <person name="Vitulo N."/>
            <person name="Forcato C."/>
            <person name="D'Angelo M."/>
            <person name="Schiavon R."/>
            <person name="Vezzi A."/>
            <person name="Giacometti G.M."/>
            <person name="Morosinotto T."/>
            <person name="Valle G."/>
        </authorList>
    </citation>
    <scope>NUCLEOTIDE SEQUENCE [LARGE SCALE GENOMIC DNA]</scope>
    <source>
        <strain evidence="8 9">B-31</strain>
    </source>
</reference>
<feature type="region of interest" description="Disordered" evidence="5">
    <location>
        <begin position="433"/>
        <end position="461"/>
    </location>
</feature>
<dbReference type="PANTHER" id="PTHR46726:SF1">
    <property type="entry name" value="TWO-PORE CALCIUM CHANNEL 3"/>
    <property type="match status" value="1"/>
</dbReference>
<feature type="region of interest" description="Disordered" evidence="5">
    <location>
        <begin position="1"/>
        <end position="101"/>
    </location>
</feature>
<feature type="compositionally biased region" description="Polar residues" evidence="5">
    <location>
        <begin position="285"/>
        <end position="294"/>
    </location>
</feature>
<dbReference type="Pfam" id="PF00520">
    <property type="entry name" value="Ion_trans"/>
    <property type="match status" value="2"/>
</dbReference>
<dbReference type="Gene3D" id="1.20.120.350">
    <property type="entry name" value="Voltage-gated potassium channels. Chain C"/>
    <property type="match status" value="1"/>
</dbReference>
<dbReference type="GO" id="GO:0005216">
    <property type="term" value="F:monoatomic ion channel activity"/>
    <property type="evidence" value="ECO:0007669"/>
    <property type="project" value="InterPro"/>
</dbReference>
<proteinExistence type="predicted"/>
<comment type="caution">
    <text evidence="8">The sequence shown here is derived from an EMBL/GenBank/DDBJ whole genome shotgun (WGS) entry which is preliminary data.</text>
</comment>
<dbReference type="Gene3D" id="1.10.287.70">
    <property type="match status" value="2"/>
</dbReference>
<feature type="compositionally biased region" description="Basic and acidic residues" evidence="5">
    <location>
        <begin position="1178"/>
        <end position="1187"/>
    </location>
</feature>
<comment type="subcellular location">
    <subcellularLocation>
        <location evidence="1">Membrane</location>
        <topology evidence="1">Multi-pass membrane protein</topology>
    </subcellularLocation>
</comment>
<dbReference type="AlphaFoldDB" id="W7TN33"/>
<feature type="transmembrane region" description="Helical" evidence="6">
    <location>
        <begin position="516"/>
        <end position="534"/>
    </location>
</feature>
<feature type="compositionally biased region" description="Basic residues" evidence="5">
    <location>
        <begin position="239"/>
        <end position="248"/>
    </location>
</feature>
<dbReference type="OrthoDB" id="10068803at2759"/>
<dbReference type="Proteomes" id="UP000019335">
    <property type="component" value="Chromosome 4"/>
</dbReference>
<dbReference type="EMBL" id="AZIL01000279">
    <property type="protein sequence ID" value="EWM28530.1"/>
    <property type="molecule type" value="Genomic_DNA"/>
</dbReference>
<evidence type="ECO:0000256" key="5">
    <source>
        <dbReference type="SAM" id="MobiDB-lite"/>
    </source>
</evidence>
<evidence type="ECO:0000313" key="9">
    <source>
        <dbReference type="Proteomes" id="UP000019335"/>
    </source>
</evidence>
<feature type="transmembrane region" description="Helical" evidence="6">
    <location>
        <begin position="750"/>
        <end position="774"/>
    </location>
</feature>
<keyword evidence="9" id="KW-1185">Reference proteome</keyword>
<organism evidence="8 9">
    <name type="scientific">Nannochloropsis gaditana</name>
    <dbReference type="NCBI Taxonomy" id="72520"/>
    <lineage>
        <taxon>Eukaryota</taxon>
        <taxon>Sar</taxon>
        <taxon>Stramenopiles</taxon>
        <taxon>Ochrophyta</taxon>
        <taxon>Eustigmatophyceae</taxon>
        <taxon>Eustigmatales</taxon>
        <taxon>Monodopsidaceae</taxon>
        <taxon>Nannochloropsis</taxon>
    </lineage>
</organism>
<gene>
    <name evidence="8" type="ORF">Naga_100009g4</name>
</gene>
<feature type="region of interest" description="Disordered" evidence="5">
    <location>
        <begin position="1155"/>
        <end position="1254"/>
    </location>
</feature>
<accession>W7TN33</accession>
<name>W7TN33_9STRA</name>
<keyword evidence="2 6" id="KW-0812">Transmembrane</keyword>
<feature type="transmembrane region" description="Helical" evidence="6">
    <location>
        <begin position="570"/>
        <end position="595"/>
    </location>
</feature>
<dbReference type="PANTHER" id="PTHR46726">
    <property type="entry name" value="TWO PORE CHANNEL 3"/>
    <property type="match status" value="1"/>
</dbReference>
<feature type="transmembrane region" description="Helical" evidence="6">
    <location>
        <begin position="938"/>
        <end position="957"/>
    </location>
</feature>
<evidence type="ECO:0000259" key="7">
    <source>
        <dbReference type="Pfam" id="PF00520"/>
    </source>
</evidence>
<feature type="transmembrane region" description="Helical" evidence="6">
    <location>
        <begin position="1116"/>
        <end position="1140"/>
    </location>
</feature>
<dbReference type="InterPro" id="IPR005821">
    <property type="entry name" value="Ion_trans_dom"/>
</dbReference>
<feature type="domain" description="Ion transport" evidence="7">
    <location>
        <begin position="905"/>
        <end position="1148"/>
    </location>
</feature>
<feature type="transmembrane region" description="Helical" evidence="6">
    <location>
        <begin position="718"/>
        <end position="738"/>
    </location>
</feature>
<sequence>MWPSHGAGHSEVPIRGGSSRHAVTEGLTPGLESEGDDCISSLPVSSDGPSTPNGSHSDATNSNTSPSHAPGRPWTLPAVDGRAPRRRAMPASPSQAPPRVMVHPFGVFPPQEDSAEVWAIRPRAGSGRTSLGRRRRYDSYVSTLDLDDLRELDDELLRRAIGGEGDIPEEENKNGEDESLGTPRRAGTGTESVHSCPRRERREEDGVENARSSSQRGSTGSHHRRELLCDEISGPQERRSHRQGLGRRAHVDLAGARPCRGIDHNADDSRDCRTRHSMPHFQQQPNIQAQSGHQQRMPGVNPNRLSVSQHHSPFRPHRDSISRGAPPPNPTFYDPKMGALPPAAPNDNELYEEGARTPPASYRHSSSRPALEGGIPQLPCVQGSTSNSRHSRRSSLRQTNDAADGYGASSYRNSRRDSRMSFGIGWLYDHEGRKEGDGERGGGGNEGSRPPSASGRRPNKRTLLHWLDQRLPRMSDEHRIARASLYLSDAIDTRPVRMRNGGTGNLFAYRLSKRTGWLWIMQILAVVHLLLALWEPPRALADSAQYHDSISRHTLTMAASTARHLLGLELVLVLLFSLDLCLEIYALGVGAFFGMNAPPRVLENTGSRSGLQAKLWGQFRLFLVILFFADICAALDSHNESPRFSRPLRPLYLICLSETLKRWSSLLLRLLGQLRDVALGTGIFLGLFSLLGLILFSETGYYAASIPYLNFDDFLNSFLALYVLMTTQNFGALLNPAYTANPQGSSPLYFFFFMAFVLIVVLFLAHLALPRVFWVYQNFQRRQAYESRILERLAILMTFRCLDPQRRGWIDVTSFRSMLRYVRPDFFDLQTGYEKDAFAGATEHMFEELARSHPGRVYPREFLSVCEVILTDYYPCVPTLDRPGMSASEWHQRERARFRAILGSRWVEVGSMALLILTCFFLTFYGSPSISKLSLRRFSYSIVVLFTLELVLKIWAYGPKLFVSLPANVLDLLIVGASFISLLVHALAPPHSPLHQSEQIANLCLLFLVLRVVRLFPNCTIFRKFSSAFRVLPFFLSSFSLCVLISYSWAVLGMALFAKFGDEIPTAIHQELVGWASVDNFNSFWSASVTLFQVATTYDWYRIMYLWMHLTRTPWAAMYFLAFHLVANIVVYQLTAALFIDAFLSFHDKRWVEPKEEEENTEAPALTEGLGNSLPSRNGKEEERRFDAPPGAGASYDGEDSYEGGQSWHQPTTGPNRMGPVPSPTPGDDLEFQRRRRAGGDMGGGGQFFHASVI</sequence>
<feature type="domain" description="Ion transport" evidence="7">
    <location>
        <begin position="563"/>
        <end position="783"/>
    </location>
</feature>
<evidence type="ECO:0000256" key="4">
    <source>
        <dbReference type="ARBA" id="ARBA00023136"/>
    </source>
</evidence>
<feature type="transmembrane region" description="Helical" evidence="6">
    <location>
        <begin position="1000"/>
        <end position="1017"/>
    </location>
</feature>
<dbReference type="GO" id="GO:0016020">
    <property type="term" value="C:membrane"/>
    <property type="evidence" value="ECO:0007669"/>
    <property type="project" value="UniProtKB-SubCell"/>
</dbReference>
<feature type="transmembrane region" description="Helical" evidence="6">
    <location>
        <begin position="1029"/>
        <end position="1050"/>
    </location>
</feature>
<dbReference type="InterPro" id="IPR027359">
    <property type="entry name" value="Volt_channel_dom_sf"/>
</dbReference>
<feature type="transmembrane region" description="Helical" evidence="6">
    <location>
        <begin position="969"/>
        <end position="988"/>
    </location>
</feature>
<evidence type="ECO:0000256" key="6">
    <source>
        <dbReference type="SAM" id="Phobius"/>
    </source>
</evidence>
<keyword evidence="4 6" id="KW-0472">Membrane</keyword>
<dbReference type="SUPFAM" id="SSF81324">
    <property type="entry name" value="Voltage-gated potassium channels"/>
    <property type="match status" value="2"/>
</dbReference>
<feature type="compositionally biased region" description="Polar residues" evidence="5">
    <location>
        <begin position="42"/>
        <end position="67"/>
    </location>
</feature>
<feature type="compositionally biased region" description="Low complexity" evidence="5">
    <location>
        <begin position="89"/>
        <end position="99"/>
    </location>
</feature>
<feature type="transmembrane region" description="Helical" evidence="6">
    <location>
        <begin position="906"/>
        <end position="926"/>
    </location>
</feature>